<feature type="compositionally biased region" description="Basic residues" evidence="1">
    <location>
        <begin position="32"/>
        <end position="45"/>
    </location>
</feature>
<feature type="compositionally biased region" description="Basic and acidic residues" evidence="1">
    <location>
        <begin position="1"/>
        <end position="16"/>
    </location>
</feature>
<dbReference type="Proteomes" id="UP000184012">
    <property type="component" value="Unassembled WGS sequence"/>
</dbReference>
<organism evidence="2 3">
    <name type="scientific">Eubacterium callanderi</name>
    <dbReference type="NCBI Taxonomy" id="53442"/>
    <lineage>
        <taxon>Bacteria</taxon>
        <taxon>Bacillati</taxon>
        <taxon>Bacillota</taxon>
        <taxon>Clostridia</taxon>
        <taxon>Eubacteriales</taxon>
        <taxon>Eubacteriaceae</taxon>
        <taxon>Eubacterium</taxon>
    </lineage>
</organism>
<accession>A0AB74EYT5</accession>
<protein>
    <submittedName>
        <fullName evidence="2">Uncharacterized protein</fullName>
    </submittedName>
</protein>
<reference evidence="2 3" key="1">
    <citation type="submission" date="2016-11" db="EMBL/GenBank/DDBJ databases">
        <authorList>
            <person name="Varghese N."/>
            <person name="Submissions S."/>
        </authorList>
    </citation>
    <scope>NUCLEOTIDE SEQUENCE [LARGE SCALE GENOMIC DNA]</scope>
    <source>
        <strain evidence="2 3">FD</strain>
    </source>
</reference>
<dbReference type="RefSeq" id="WP_159435625.1">
    <property type="nucleotide sequence ID" value="NZ_FRBP01000006.1"/>
</dbReference>
<dbReference type="EMBL" id="FRBP01000006">
    <property type="protein sequence ID" value="SHL56278.1"/>
    <property type="molecule type" value="Genomic_DNA"/>
</dbReference>
<proteinExistence type="predicted"/>
<name>A0AB74EYT5_9FIRM</name>
<evidence type="ECO:0000313" key="3">
    <source>
        <dbReference type="Proteomes" id="UP000184012"/>
    </source>
</evidence>
<comment type="caution">
    <text evidence="2">The sequence shown here is derived from an EMBL/GenBank/DDBJ whole genome shotgun (WGS) entry which is preliminary data.</text>
</comment>
<evidence type="ECO:0000313" key="2">
    <source>
        <dbReference type="EMBL" id="SHL56278.1"/>
    </source>
</evidence>
<dbReference type="AlphaFoldDB" id="A0AB74EYT5"/>
<sequence length="54" mass="6447">MSKNQYNEHRYTEKYPDPTAGTAIDNIEREEKRKHKNQTTKKKRGHPDGKEPQH</sequence>
<feature type="region of interest" description="Disordered" evidence="1">
    <location>
        <begin position="1"/>
        <end position="54"/>
    </location>
</feature>
<evidence type="ECO:0000256" key="1">
    <source>
        <dbReference type="SAM" id="MobiDB-lite"/>
    </source>
</evidence>
<gene>
    <name evidence="2" type="ORF">SAMN04515649_10610</name>
</gene>